<keyword evidence="3" id="KW-1185">Reference proteome</keyword>
<dbReference type="AlphaFoldDB" id="A0A9D4MIK9"/>
<reference evidence="2" key="2">
    <citation type="submission" date="2020-11" db="EMBL/GenBank/DDBJ databases">
        <authorList>
            <person name="McCartney M.A."/>
            <person name="Auch B."/>
            <person name="Kono T."/>
            <person name="Mallez S."/>
            <person name="Becker A."/>
            <person name="Gohl D.M."/>
            <person name="Silverstein K.A.T."/>
            <person name="Koren S."/>
            <person name="Bechman K.B."/>
            <person name="Herman A."/>
            <person name="Abrahante J.E."/>
            <person name="Garbe J."/>
        </authorList>
    </citation>
    <scope>NUCLEOTIDE SEQUENCE</scope>
    <source>
        <strain evidence="2">Duluth1</strain>
        <tissue evidence="2">Whole animal</tissue>
    </source>
</reference>
<sequence>MKRVQNVDGLEEIDVGSLMDSSSLSYRRKVGSTKSGKNWPTDGQLQVQRDRYF</sequence>
<evidence type="ECO:0000313" key="3">
    <source>
        <dbReference type="Proteomes" id="UP000828390"/>
    </source>
</evidence>
<dbReference type="Proteomes" id="UP000828390">
    <property type="component" value="Unassembled WGS sequence"/>
</dbReference>
<accession>A0A9D4MIK9</accession>
<gene>
    <name evidence="2" type="ORF">DPMN_001864</name>
</gene>
<organism evidence="2 3">
    <name type="scientific">Dreissena polymorpha</name>
    <name type="common">Zebra mussel</name>
    <name type="synonym">Mytilus polymorpha</name>
    <dbReference type="NCBI Taxonomy" id="45954"/>
    <lineage>
        <taxon>Eukaryota</taxon>
        <taxon>Metazoa</taxon>
        <taxon>Spiralia</taxon>
        <taxon>Lophotrochozoa</taxon>
        <taxon>Mollusca</taxon>
        <taxon>Bivalvia</taxon>
        <taxon>Autobranchia</taxon>
        <taxon>Heteroconchia</taxon>
        <taxon>Euheterodonta</taxon>
        <taxon>Imparidentia</taxon>
        <taxon>Neoheterodontei</taxon>
        <taxon>Myida</taxon>
        <taxon>Dreissenoidea</taxon>
        <taxon>Dreissenidae</taxon>
        <taxon>Dreissena</taxon>
    </lineage>
</organism>
<dbReference type="EMBL" id="JAIWYP010000001">
    <property type="protein sequence ID" value="KAH3877985.1"/>
    <property type="molecule type" value="Genomic_DNA"/>
</dbReference>
<name>A0A9D4MIK9_DREPO</name>
<evidence type="ECO:0000313" key="2">
    <source>
        <dbReference type="EMBL" id="KAH3877985.1"/>
    </source>
</evidence>
<comment type="caution">
    <text evidence="2">The sequence shown here is derived from an EMBL/GenBank/DDBJ whole genome shotgun (WGS) entry which is preliminary data.</text>
</comment>
<feature type="compositionally biased region" description="Polar residues" evidence="1">
    <location>
        <begin position="32"/>
        <end position="47"/>
    </location>
</feature>
<protein>
    <submittedName>
        <fullName evidence="2">Uncharacterized protein</fullName>
    </submittedName>
</protein>
<proteinExistence type="predicted"/>
<evidence type="ECO:0000256" key="1">
    <source>
        <dbReference type="SAM" id="MobiDB-lite"/>
    </source>
</evidence>
<reference evidence="2" key="1">
    <citation type="journal article" date="2019" name="bioRxiv">
        <title>The Genome of the Zebra Mussel, Dreissena polymorpha: A Resource for Invasive Species Research.</title>
        <authorList>
            <person name="McCartney M.A."/>
            <person name="Auch B."/>
            <person name="Kono T."/>
            <person name="Mallez S."/>
            <person name="Zhang Y."/>
            <person name="Obille A."/>
            <person name="Becker A."/>
            <person name="Abrahante J.E."/>
            <person name="Garbe J."/>
            <person name="Badalamenti J.P."/>
            <person name="Herman A."/>
            <person name="Mangelson H."/>
            <person name="Liachko I."/>
            <person name="Sullivan S."/>
            <person name="Sone E.D."/>
            <person name="Koren S."/>
            <person name="Silverstein K.A.T."/>
            <person name="Beckman K.B."/>
            <person name="Gohl D.M."/>
        </authorList>
    </citation>
    <scope>NUCLEOTIDE SEQUENCE</scope>
    <source>
        <strain evidence="2">Duluth1</strain>
        <tissue evidence="2">Whole animal</tissue>
    </source>
</reference>
<feature type="region of interest" description="Disordered" evidence="1">
    <location>
        <begin position="22"/>
        <end position="53"/>
    </location>
</feature>